<proteinExistence type="inferred from homology"/>
<evidence type="ECO:0000256" key="11">
    <source>
        <dbReference type="ARBA" id="ARBA00023049"/>
    </source>
</evidence>
<dbReference type="GO" id="GO:0005737">
    <property type="term" value="C:cytoplasm"/>
    <property type="evidence" value="ECO:0007669"/>
    <property type="project" value="UniProtKB-SubCell"/>
</dbReference>
<dbReference type="EC" id="3.4.11.2" evidence="4"/>
<keyword evidence="9" id="KW-0378">Hydrolase</keyword>
<evidence type="ECO:0000256" key="1">
    <source>
        <dbReference type="ARBA" id="ARBA00000098"/>
    </source>
</evidence>
<keyword evidence="10 15" id="KW-0862">Zinc</keyword>
<feature type="active site" description="Proton donor" evidence="14">
    <location>
        <position position="370"/>
    </location>
</feature>
<feature type="binding site" evidence="15">
    <location>
        <position position="294"/>
    </location>
    <ligand>
        <name>Zn(2+)</name>
        <dbReference type="ChEBI" id="CHEBI:29105"/>
        <note>catalytic</note>
    </ligand>
</feature>
<reference evidence="18 19" key="1">
    <citation type="submission" date="2020-12" db="EMBL/GenBank/DDBJ databases">
        <title>Draft genome sequence of the commensal strain Corynebacterium tuberculostearicum MFP09/CIP 102622 isolated from human skin.</title>
        <authorList>
            <person name="Boukerb A.M."/>
            <person name="Janvier X."/>
            <person name="Feuilloley M.G.J."/>
            <person name="Groboillot A."/>
        </authorList>
    </citation>
    <scope>NUCLEOTIDE SEQUENCE [LARGE SCALE GENOMIC DNA]</scope>
    <source>
        <strain evidence="18 19">CIP 102622</strain>
    </source>
</reference>
<comment type="caution">
    <text evidence="18">The sequence shown here is derived from an EMBL/GenBank/DDBJ whole genome shotgun (WGS) entry which is preliminary data.</text>
</comment>
<dbReference type="PANTHER" id="PTHR45726:SF3">
    <property type="entry name" value="LEUKOTRIENE A-4 HYDROLASE"/>
    <property type="match status" value="1"/>
</dbReference>
<evidence type="ECO:0000259" key="16">
    <source>
        <dbReference type="Pfam" id="PF01433"/>
    </source>
</evidence>
<sequence>MKLLPTALSRAHTDPYTGVDFNLGFEVSHYTLDLTYRVEPNLLHGEATLAIRTDEDLASLTLDLGGAMVARRVTAKGAPRVAKFRQSSGKLRLRFAEEIAAGTEFELVIRYGGSPRPIRTTWGEIGWEETESGSLVASQPNGAPSWFPCDDTPSAKALYDIIITADDPFIVVSNGDLVSRRAGGSTTRWHYRTREPMATYLATVQVGEFSTFDLGPSTRAWAPAALRERVLNEFAQQQEMVDFFSSLYGPYPFADYQVVITEDELEIPLEAQGLSIFGSNHIKGDHAFERLIAHELSHQWFGNSVGLGEWKDIWLNEGFACYSEWLWGEHKGETTAREAARSHYNVLGRKAQNLTVSDPGARDMFDDRVYKRGALTVHAIHRLLGDAFFTTLRSYLTEHQHSVVEPSMLLDAFRAAAPDAALFDATVDTWLNQKALPPFPS</sequence>
<keyword evidence="11" id="KW-0482">Metalloprotease</keyword>
<dbReference type="InterPro" id="IPR034015">
    <property type="entry name" value="M1_LTA4H"/>
</dbReference>
<evidence type="ECO:0000313" key="18">
    <source>
        <dbReference type="EMBL" id="MBK3428376.1"/>
    </source>
</evidence>
<dbReference type="InterPro" id="IPR014782">
    <property type="entry name" value="Peptidase_M1_dom"/>
</dbReference>
<feature type="binding site" evidence="15">
    <location>
        <position position="298"/>
    </location>
    <ligand>
        <name>Zn(2+)</name>
        <dbReference type="ChEBI" id="CHEBI:29105"/>
        <note>catalytic</note>
    </ligand>
</feature>
<evidence type="ECO:0000256" key="6">
    <source>
        <dbReference type="ARBA" id="ARBA00022490"/>
    </source>
</evidence>
<keyword evidence="7" id="KW-0645">Protease</keyword>
<evidence type="ECO:0000256" key="12">
    <source>
        <dbReference type="ARBA" id="ARBA00029811"/>
    </source>
</evidence>
<keyword evidence="6" id="KW-0963">Cytoplasm</keyword>
<evidence type="ECO:0000256" key="10">
    <source>
        <dbReference type="ARBA" id="ARBA00022833"/>
    </source>
</evidence>
<dbReference type="Pfam" id="PF17900">
    <property type="entry name" value="Peptidase_M1_N"/>
    <property type="match status" value="1"/>
</dbReference>
<protein>
    <recommendedName>
        <fullName evidence="5">Aminopeptidase N</fullName>
        <ecNumber evidence="4">3.4.11.2</ecNumber>
    </recommendedName>
    <alternativeName>
        <fullName evidence="12">Alanine aminopeptidase</fullName>
    </alternativeName>
    <alternativeName>
        <fullName evidence="13">Lysyl aminopeptidase</fullName>
    </alternativeName>
</protein>
<dbReference type="Proteomes" id="UP000603369">
    <property type="component" value="Unassembled WGS sequence"/>
</dbReference>
<evidence type="ECO:0000256" key="8">
    <source>
        <dbReference type="ARBA" id="ARBA00022723"/>
    </source>
</evidence>
<dbReference type="InterPro" id="IPR001930">
    <property type="entry name" value="Peptidase_M1"/>
</dbReference>
<evidence type="ECO:0000259" key="17">
    <source>
        <dbReference type="Pfam" id="PF17900"/>
    </source>
</evidence>
<evidence type="ECO:0000256" key="7">
    <source>
        <dbReference type="ARBA" id="ARBA00022670"/>
    </source>
</evidence>
<dbReference type="SUPFAM" id="SSF55486">
    <property type="entry name" value="Metalloproteases ('zincins'), catalytic domain"/>
    <property type="match status" value="1"/>
</dbReference>
<dbReference type="Gene3D" id="3.30.2010.30">
    <property type="match status" value="1"/>
</dbReference>
<feature type="domain" description="Peptidase M1 membrane alanine aminopeptidase" evidence="16">
    <location>
        <begin position="236"/>
        <end position="417"/>
    </location>
</feature>
<evidence type="ECO:0000256" key="14">
    <source>
        <dbReference type="PIRSR" id="PIRSR634015-1"/>
    </source>
</evidence>
<evidence type="ECO:0000256" key="9">
    <source>
        <dbReference type="ARBA" id="ARBA00022801"/>
    </source>
</evidence>
<comment type="catalytic activity">
    <reaction evidence="1">
        <text>Release of an N-terminal amino acid, Xaa-|-Yaa- from a peptide, amide or arylamide. Xaa is preferably Ala, but may be most amino acids including Pro (slow action). When a terminal hydrophobic residue is followed by a prolyl residue, the two may be released as an intact Xaa-Pro dipeptide.</text>
        <dbReference type="EC" id="3.4.11.2"/>
    </reaction>
</comment>
<dbReference type="InterPro" id="IPR027268">
    <property type="entry name" value="Peptidase_M4/M1_CTD_sf"/>
</dbReference>
<dbReference type="Gene3D" id="2.60.40.1730">
    <property type="entry name" value="tricorn interacting facor f3 domain"/>
    <property type="match status" value="1"/>
</dbReference>
<evidence type="ECO:0000256" key="13">
    <source>
        <dbReference type="ARBA" id="ARBA00031533"/>
    </source>
</evidence>
<dbReference type="InterPro" id="IPR042097">
    <property type="entry name" value="Aminopeptidase_N-like_N_sf"/>
</dbReference>
<evidence type="ECO:0000313" key="19">
    <source>
        <dbReference type="Proteomes" id="UP000603369"/>
    </source>
</evidence>
<evidence type="ECO:0000256" key="2">
    <source>
        <dbReference type="ARBA" id="ARBA00004496"/>
    </source>
</evidence>
<dbReference type="RefSeq" id="WP_200435945.1">
    <property type="nucleotide sequence ID" value="NZ_JAEHFL010000010.1"/>
</dbReference>
<dbReference type="GO" id="GO:0008270">
    <property type="term" value="F:zinc ion binding"/>
    <property type="evidence" value="ECO:0007669"/>
    <property type="project" value="InterPro"/>
</dbReference>
<name>A0A8I1L865_9CORY</name>
<dbReference type="GO" id="GO:0006508">
    <property type="term" value="P:proteolysis"/>
    <property type="evidence" value="ECO:0007669"/>
    <property type="project" value="UniProtKB-KW"/>
</dbReference>
<comment type="similarity">
    <text evidence="3">Belongs to the peptidase M1 family.</text>
</comment>
<feature type="domain" description="Aminopeptidase N-like N-terminal" evidence="17">
    <location>
        <begin position="28"/>
        <end position="201"/>
    </location>
</feature>
<organism evidence="18 19">
    <name type="scientific">Corynebacterium tuberculostearicum</name>
    <dbReference type="NCBI Taxonomy" id="38304"/>
    <lineage>
        <taxon>Bacteria</taxon>
        <taxon>Bacillati</taxon>
        <taxon>Actinomycetota</taxon>
        <taxon>Actinomycetes</taxon>
        <taxon>Mycobacteriales</taxon>
        <taxon>Corynebacteriaceae</taxon>
        <taxon>Corynebacterium</taxon>
    </lineage>
</organism>
<dbReference type="EMBL" id="JAEHFL010000010">
    <property type="protein sequence ID" value="MBK3428376.1"/>
    <property type="molecule type" value="Genomic_DNA"/>
</dbReference>
<gene>
    <name evidence="18" type="ORF">JDP02_07615</name>
</gene>
<feature type="binding site" evidence="15">
    <location>
        <position position="317"/>
    </location>
    <ligand>
        <name>Zn(2+)</name>
        <dbReference type="ChEBI" id="CHEBI:29105"/>
        <note>catalytic</note>
    </ligand>
</feature>
<dbReference type="GO" id="GO:0016285">
    <property type="term" value="F:alanyl aminopeptidase activity"/>
    <property type="evidence" value="ECO:0007669"/>
    <property type="project" value="UniProtKB-EC"/>
</dbReference>
<evidence type="ECO:0000256" key="15">
    <source>
        <dbReference type="PIRSR" id="PIRSR634015-3"/>
    </source>
</evidence>
<evidence type="ECO:0000256" key="3">
    <source>
        <dbReference type="ARBA" id="ARBA00010136"/>
    </source>
</evidence>
<dbReference type="Pfam" id="PF01433">
    <property type="entry name" value="Peptidase_M1"/>
    <property type="match status" value="1"/>
</dbReference>
<accession>A0A8I1L865</accession>
<dbReference type="InterPro" id="IPR045357">
    <property type="entry name" value="Aminopeptidase_N-like_N"/>
</dbReference>
<evidence type="ECO:0000256" key="4">
    <source>
        <dbReference type="ARBA" id="ARBA00012564"/>
    </source>
</evidence>
<dbReference type="PANTHER" id="PTHR45726">
    <property type="entry name" value="LEUKOTRIENE A-4 HYDROLASE"/>
    <property type="match status" value="1"/>
</dbReference>
<dbReference type="CDD" id="cd09603">
    <property type="entry name" value="M1_APN_like"/>
    <property type="match status" value="1"/>
</dbReference>
<dbReference type="AlphaFoldDB" id="A0A8I1L865"/>
<feature type="active site" description="Proton acceptor" evidence="14">
    <location>
        <position position="295"/>
    </location>
</feature>
<comment type="cofactor">
    <cofactor evidence="15">
        <name>Zn(2+)</name>
        <dbReference type="ChEBI" id="CHEBI:29105"/>
    </cofactor>
    <text evidence="15">Binds 1 zinc ion per subunit.</text>
</comment>
<keyword evidence="19" id="KW-1185">Reference proteome</keyword>
<keyword evidence="8 15" id="KW-0479">Metal-binding</keyword>
<dbReference type="Gene3D" id="1.10.390.10">
    <property type="entry name" value="Neutral Protease Domain 2"/>
    <property type="match status" value="1"/>
</dbReference>
<dbReference type="GO" id="GO:0008237">
    <property type="term" value="F:metallopeptidase activity"/>
    <property type="evidence" value="ECO:0007669"/>
    <property type="project" value="UniProtKB-KW"/>
</dbReference>
<comment type="subcellular location">
    <subcellularLocation>
        <location evidence="2">Cytoplasm</location>
    </subcellularLocation>
</comment>
<dbReference type="PRINTS" id="PR00756">
    <property type="entry name" value="ALADIPTASE"/>
</dbReference>
<dbReference type="SUPFAM" id="SSF63737">
    <property type="entry name" value="Leukotriene A4 hydrolase N-terminal domain"/>
    <property type="match status" value="1"/>
</dbReference>
<evidence type="ECO:0000256" key="5">
    <source>
        <dbReference type="ARBA" id="ARBA00015611"/>
    </source>
</evidence>